<dbReference type="Proteomes" id="UP000001695">
    <property type="component" value="Chromosome"/>
</dbReference>
<dbReference type="GO" id="GO:0043682">
    <property type="term" value="F:P-type divalent copper transporter activity"/>
    <property type="evidence" value="ECO:0007669"/>
    <property type="project" value="TreeGrafter"/>
</dbReference>
<dbReference type="AlphaFoldDB" id="B2ICP8"/>
<dbReference type="STRING" id="395963.Bind_1691"/>
<dbReference type="HOGENOM" id="CLU_319534_0_0_5"/>
<keyword evidence="1" id="KW-0479">Metal-binding</keyword>
<dbReference type="eggNOG" id="COG2217">
    <property type="taxonomic scope" value="Bacteria"/>
</dbReference>
<dbReference type="SUPFAM" id="SSF56784">
    <property type="entry name" value="HAD-like"/>
    <property type="match status" value="1"/>
</dbReference>
<protein>
    <submittedName>
        <fullName evidence="5">E1-E2 ATPase-associated domain protein</fullName>
    </submittedName>
</protein>
<evidence type="ECO:0000313" key="6">
    <source>
        <dbReference type="Proteomes" id="UP000001695"/>
    </source>
</evidence>
<keyword evidence="2" id="KW-1278">Translocase</keyword>
<accession>B2ICP8</accession>
<dbReference type="InterPro" id="IPR036412">
    <property type="entry name" value="HAD-like_sf"/>
</dbReference>
<dbReference type="PANTHER" id="PTHR43520:SF8">
    <property type="entry name" value="P-TYPE CU(+) TRANSPORTER"/>
    <property type="match status" value="1"/>
</dbReference>
<organism evidence="5 6">
    <name type="scientific">Beijerinckia indica subsp. indica (strain ATCC 9039 / DSM 1715 / NCIMB 8712)</name>
    <dbReference type="NCBI Taxonomy" id="395963"/>
    <lineage>
        <taxon>Bacteria</taxon>
        <taxon>Pseudomonadati</taxon>
        <taxon>Pseudomonadota</taxon>
        <taxon>Alphaproteobacteria</taxon>
        <taxon>Hyphomicrobiales</taxon>
        <taxon>Beijerinckiaceae</taxon>
        <taxon>Beijerinckia</taxon>
    </lineage>
</organism>
<dbReference type="InterPro" id="IPR023214">
    <property type="entry name" value="HAD_sf"/>
</dbReference>
<keyword evidence="3" id="KW-1133">Transmembrane helix</keyword>
<dbReference type="OrthoDB" id="8431197at2"/>
<dbReference type="EMBL" id="CP001016">
    <property type="protein sequence ID" value="ACB95322.1"/>
    <property type="molecule type" value="Genomic_DNA"/>
</dbReference>
<reference evidence="6" key="1">
    <citation type="submission" date="2008-03" db="EMBL/GenBank/DDBJ databases">
        <title>Complete sequence of chromosome of Beijerinckia indica subsp. indica ATCC 9039.</title>
        <authorList>
            <consortium name="US DOE Joint Genome Institute"/>
            <person name="Copeland A."/>
            <person name="Lucas S."/>
            <person name="Lapidus A."/>
            <person name="Glavina del Rio T."/>
            <person name="Dalin E."/>
            <person name="Tice H."/>
            <person name="Bruce D."/>
            <person name="Goodwin L."/>
            <person name="Pitluck S."/>
            <person name="LaButti K."/>
            <person name="Schmutz J."/>
            <person name="Larimer F."/>
            <person name="Land M."/>
            <person name="Hauser L."/>
            <person name="Kyrpides N."/>
            <person name="Mikhailova N."/>
            <person name="Dunfield P.F."/>
            <person name="Dedysh S.N."/>
            <person name="Liesack W."/>
            <person name="Saw J.H."/>
            <person name="Alam M."/>
            <person name="Chen Y."/>
            <person name="Murrell J.C."/>
            <person name="Richardson P."/>
        </authorList>
    </citation>
    <scope>NUCLEOTIDE SEQUENCE [LARGE SCALE GENOMIC DNA]</scope>
    <source>
        <strain evidence="6">ATCC 9039 / DSM 1715 / NCIMB 8712</strain>
    </source>
</reference>
<evidence type="ECO:0000313" key="5">
    <source>
        <dbReference type="EMBL" id="ACB95322.1"/>
    </source>
</evidence>
<keyword evidence="6" id="KW-1185">Reference proteome</keyword>
<feature type="transmembrane region" description="Helical" evidence="3">
    <location>
        <begin position="270"/>
        <end position="287"/>
    </location>
</feature>
<dbReference type="SUPFAM" id="SSF81653">
    <property type="entry name" value="Calcium ATPase, transduction domain A"/>
    <property type="match status" value="1"/>
</dbReference>
<dbReference type="Gene3D" id="2.70.150.10">
    <property type="entry name" value="Calcium-transporting ATPase, cytoplasmic transduction domain A"/>
    <property type="match status" value="1"/>
</dbReference>
<keyword evidence="3" id="KW-0472">Membrane</keyword>
<dbReference type="Pfam" id="PF00122">
    <property type="entry name" value="E1-E2_ATPase"/>
    <property type="match status" value="1"/>
</dbReference>
<keyword evidence="3" id="KW-0812">Transmembrane</keyword>
<dbReference type="GO" id="GO:0005507">
    <property type="term" value="F:copper ion binding"/>
    <property type="evidence" value="ECO:0007669"/>
    <property type="project" value="TreeGrafter"/>
</dbReference>
<dbReference type="Gene3D" id="3.40.50.1000">
    <property type="entry name" value="HAD superfamily/HAD-like"/>
    <property type="match status" value="1"/>
</dbReference>
<sequence>MNKIFSKATKKDGADRGVFLNAEPWVLDAASATRAQPLVRIVPGRQDLSIWSKTLFADSPDSLIREFLARVFSVEEVNEVEIQRRDAFGRLRYKRSADKAGIWRKLGRALHGADTAHSSVGHTIAAASSVPLGIDALYLPEHSIGPIRIYRVGSSLSSWRIRRRQGNGAICLAHPVLFNRKDIAYRLEEELAAILGVEAYRTNILTASVSIRFDPHTIDLDLLVRQLEKSWPRLLNGLEGPPSSKRLVASGGLLALSYTGQYLVPAVKPIAVLGVALYGAPNVINATKQIAHFRIGLPALYSAGLVFMLIGGMPFASSVMAVLMQVWKHLGYGTAKRAQRRLFAIHRRRAAKARLLHGDGLEISVDVDSLAAGDRILVREGEVIPVDGIVTAGFAAVDEEFLSGAVGAIDKIPGDPVYAASIIRGGSLIVRVEKIGENTAAGSIGARLPHTQIDFLPSSADAQRIANRNATPALAAAAINLAVTGLMRPSQALIRPDYLTAPQMTAQLGALHNLADGLSRGIYFRDPAALDRLAATDTYVFDDDCDLERRQIEVAAVIAVAGLSEDVILGYTAAAFPVTQNERTIALFAEAGRRDAPIPAVSERTRHAGVVRYLDGHAHLIEIAAPAYIEARDLPVPREVKDRLAAFAEALDDHDKYGREGDEGTRRDFAHQEPLRPAFVLRDGVILGVVILRRQGKLEARDVITALKAHNKRTRFIHISSRPQEEAQERAERVGISTVFGNLDHAGKIRTLERLGHRIVWVGDGAAPGSLSLIKISAVSISVGGLATIASDAADITLLQPGLAGLVPLRSIGRAHRSRIEADYRMVYAANLIGAAGGFAAGFGSLESGLVSHAATGIIFIRHWKRLHDLVSRLEKRRTTLLSSIHMESDQPIAQISGDIKGEERLIDYRDLNAIVEPDSSGEGI</sequence>
<dbReference type="KEGG" id="bid:Bind_1691"/>
<feature type="domain" description="P-type ATPase A" evidence="4">
    <location>
        <begin position="351"/>
        <end position="445"/>
    </location>
</feature>
<dbReference type="PANTHER" id="PTHR43520">
    <property type="entry name" value="ATP7, ISOFORM B"/>
    <property type="match status" value="1"/>
</dbReference>
<dbReference type="InterPro" id="IPR008250">
    <property type="entry name" value="ATPase_P-typ_transduc_dom_A_sf"/>
</dbReference>
<dbReference type="InterPro" id="IPR059000">
    <property type="entry name" value="ATPase_P-type_domA"/>
</dbReference>
<evidence type="ECO:0000256" key="3">
    <source>
        <dbReference type="SAM" id="Phobius"/>
    </source>
</evidence>
<evidence type="ECO:0000259" key="4">
    <source>
        <dbReference type="Pfam" id="PF00122"/>
    </source>
</evidence>
<dbReference type="GO" id="GO:0016020">
    <property type="term" value="C:membrane"/>
    <property type="evidence" value="ECO:0007669"/>
    <property type="project" value="TreeGrafter"/>
</dbReference>
<feature type="transmembrane region" description="Helical" evidence="3">
    <location>
        <begin position="299"/>
        <end position="327"/>
    </location>
</feature>
<dbReference type="GO" id="GO:0055070">
    <property type="term" value="P:copper ion homeostasis"/>
    <property type="evidence" value="ECO:0007669"/>
    <property type="project" value="TreeGrafter"/>
</dbReference>
<reference evidence="5 6" key="2">
    <citation type="journal article" date="2010" name="J. Bacteriol.">
        <title>Complete genome sequence of Beijerinckia indica subsp. indica.</title>
        <authorList>
            <person name="Tamas I."/>
            <person name="Dedysh S.N."/>
            <person name="Liesack W."/>
            <person name="Stott M.B."/>
            <person name="Alam M."/>
            <person name="Murrell J.C."/>
            <person name="Dunfield P.F."/>
        </authorList>
    </citation>
    <scope>NUCLEOTIDE SEQUENCE [LARGE SCALE GENOMIC DNA]</scope>
    <source>
        <strain evidence="6">ATCC 9039 / DSM 1715 / NCIMB 8712</strain>
    </source>
</reference>
<evidence type="ECO:0000256" key="2">
    <source>
        <dbReference type="ARBA" id="ARBA00022967"/>
    </source>
</evidence>
<gene>
    <name evidence="5" type="ordered locus">Bind_1691</name>
</gene>
<evidence type="ECO:0000256" key="1">
    <source>
        <dbReference type="ARBA" id="ARBA00022723"/>
    </source>
</evidence>
<proteinExistence type="predicted"/>
<name>B2ICP8_BEII9</name>